<evidence type="ECO:0000256" key="8">
    <source>
        <dbReference type="ARBA" id="ARBA00035655"/>
    </source>
</evidence>
<keyword evidence="2" id="KW-0813">Transport</keyword>
<feature type="transmembrane region" description="Helical" evidence="9">
    <location>
        <begin position="179"/>
        <end position="198"/>
    </location>
</feature>
<evidence type="ECO:0000256" key="2">
    <source>
        <dbReference type="ARBA" id="ARBA00022448"/>
    </source>
</evidence>
<keyword evidence="7 9" id="KW-0472">Membrane</keyword>
<keyword evidence="3" id="KW-1003">Cell membrane</keyword>
<organism evidence="10 11">
    <name type="scientific">Thiomicrorhabdus marina</name>
    <dbReference type="NCBI Taxonomy" id="2818442"/>
    <lineage>
        <taxon>Bacteria</taxon>
        <taxon>Pseudomonadati</taxon>
        <taxon>Pseudomonadota</taxon>
        <taxon>Gammaproteobacteria</taxon>
        <taxon>Thiotrichales</taxon>
        <taxon>Piscirickettsiaceae</taxon>
        <taxon>Thiomicrorhabdus</taxon>
    </lineage>
</organism>
<dbReference type="Pfam" id="PF04143">
    <property type="entry name" value="Sulf_transp"/>
    <property type="match status" value="1"/>
</dbReference>
<sequence>MNELITAFWPYYLIIFALAVIFGFTAQRSAFCPVGGLREWVNERRAGRLATYFGAIAVAILFAALVEGFGWFNLSQTIPPYRTTEFAWGRYILGGFIFGFGMVLAAGCGMRNLVRVGQGSIKAVWLVMIMALVAYLMTRTSFYAEWVMPWISPLSLQFTDSGAQDFASLVMGQTESLSTWRMVLGVIIGGALFILLLRLKEFRQLYPLMTAFVIGGVIVGAYALTGGSYAQFVQEEGYFMDIPPAGLGTQSFTFAAPMGDVVHWLSEPQWALVSFGVIAVFGLVVGSLIAAVSFKQFKLEGFASSQDFWRSSLGAVMVGFGAVLAMGCSIGHGLSGMATLALGSMVALAAILTGAYVGIRFDSRTR</sequence>
<comment type="subcellular location">
    <subcellularLocation>
        <location evidence="1">Cell inner membrane</location>
        <topology evidence="1">Multi-pass membrane protein</topology>
    </subcellularLocation>
</comment>
<evidence type="ECO:0000313" key="11">
    <source>
        <dbReference type="Proteomes" id="UP000664835"/>
    </source>
</evidence>
<feature type="transmembrane region" description="Helical" evidence="9">
    <location>
        <begin position="91"/>
        <end position="111"/>
    </location>
</feature>
<evidence type="ECO:0000256" key="1">
    <source>
        <dbReference type="ARBA" id="ARBA00004429"/>
    </source>
</evidence>
<evidence type="ECO:0000256" key="7">
    <source>
        <dbReference type="ARBA" id="ARBA00023136"/>
    </source>
</evidence>
<comment type="caution">
    <text evidence="10">The sequence shown here is derived from an EMBL/GenBank/DDBJ whole genome shotgun (WGS) entry which is preliminary data.</text>
</comment>
<keyword evidence="5 9" id="KW-0812">Transmembrane</keyword>
<dbReference type="InterPro" id="IPR007272">
    <property type="entry name" value="Sulf_transp_TsuA/YedE"/>
</dbReference>
<protein>
    <submittedName>
        <fullName evidence="10">YeeE/YedE family protein</fullName>
    </submittedName>
</protein>
<evidence type="ECO:0000256" key="3">
    <source>
        <dbReference type="ARBA" id="ARBA00022475"/>
    </source>
</evidence>
<feature type="transmembrane region" description="Helical" evidence="9">
    <location>
        <begin position="49"/>
        <end position="71"/>
    </location>
</feature>
<keyword evidence="6 9" id="KW-1133">Transmembrane helix</keyword>
<gene>
    <name evidence="10" type="ORF">J3998_01175</name>
</gene>
<evidence type="ECO:0000313" key="10">
    <source>
        <dbReference type="EMBL" id="MBO1926174.1"/>
    </source>
</evidence>
<feature type="transmembrane region" description="Helical" evidence="9">
    <location>
        <begin position="123"/>
        <end position="144"/>
    </location>
</feature>
<dbReference type="PANTHER" id="PTHR30574">
    <property type="entry name" value="INNER MEMBRANE PROTEIN YEDE"/>
    <property type="match status" value="1"/>
</dbReference>
<evidence type="ECO:0000256" key="9">
    <source>
        <dbReference type="SAM" id="Phobius"/>
    </source>
</evidence>
<evidence type="ECO:0000256" key="6">
    <source>
        <dbReference type="ARBA" id="ARBA00022989"/>
    </source>
</evidence>
<proteinExistence type="inferred from homology"/>
<feature type="transmembrane region" description="Helical" evidence="9">
    <location>
        <begin position="313"/>
        <end position="334"/>
    </location>
</feature>
<keyword evidence="11" id="KW-1185">Reference proteome</keyword>
<feature type="transmembrane region" description="Helical" evidence="9">
    <location>
        <begin position="270"/>
        <end position="292"/>
    </location>
</feature>
<feature type="transmembrane region" description="Helical" evidence="9">
    <location>
        <begin position="12"/>
        <end position="37"/>
    </location>
</feature>
<name>A0ABS3Q1I4_9GAMM</name>
<reference evidence="10 11" key="1">
    <citation type="submission" date="2021-03" db="EMBL/GenBank/DDBJ databases">
        <title>Thiomicrorhabdus sp.nov.,novel sulfur-oxidizing bacteria isolated from coastal sediment.</title>
        <authorList>
            <person name="Liu X."/>
        </authorList>
    </citation>
    <scope>NUCLEOTIDE SEQUENCE [LARGE SCALE GENOMIC DNA]</scope>
    <source>
        <strain evidence="10 11">6S2-11</strain>
    </source>
</reference>
<comment type="similarity">
    <text evidence="8">Belongs to the TsuA/YedE (TC 9.B.102) family.</text>
</comment>
<keyword evidence="4" id="KW-0997">Cell inner membrane</keyword>
<feature type="transmembrane region" description="Helical" evidence="9">
    <location>
        <begin position="205"/>
        <end position="224"/>
    </location>
</feature>
<accession>A0ABS3Q1I4</accession>
<evidence type="ECO:0000256" key="5">
    <source>
        <dbReference type="ARBA" id="ARBA00022692"/>
    </source>
</evidence>
<evidence type="ECO:0000256" key="4">
    <source>
        <dbReference type="ARBA" id="ARBA00022519"/>
    </source>
</evidence>
<dbReference type="EMBL" id="JAGETV010000001">
    <property type="protein sequence ID" value="MBO1926174.1"/>
    <property type="molecule type" value="Genomic_DNA"/>
</dbReference>
<dbReference type="PANTHER" id="PTHR30574:SF1">
    <property type="entry name" value="SULPHUR TRANSPORT DOMAIN-CONTAINING PROTEIN"/>
    <property type="match status" value="1"/>
</dbReference>
<dbReference type="Proteomes" id="UP000664835">
    <property type="component" value="Unassembled WGS sequence"/>
</dbReference>
<dbReference type="RefSeq" id="WP_208146611.1">
    <property type="nucleotide sequence ID" value="NZ_JAGETV010000001.1"/>
</dbReference>
<feature type="transmembrane region" description="Helical" evidence="9">
    <location>
        <begin position="340"/>
        <end position="359"/>
    </location>
</feature>